<gene>
    <name evidence="1" type="ORF">MtrunA17_Chr3g0098031</name>
</gene>
<dbReference type="Gramene" id="rna15140">
    <property type="protein sequence ID" value="RHN67011.1"/>
    <property type="gene ID" value="gene15140"/>
</dbReference>
<comment type="caution">
    <text evidence="1">The sequence shown here is derived from an EMBL/GenBank/DDBJ whole genome shotgun (WGS) entry which is preliminary data.</text>
</comment>
<dbReference type="Proteomes" id="UP000265566">
    <property type="component" value="Chromosome 3"/>
</dbReference>
<dbReference type="AlphaFoldDB" id="A0A396IQL7"/>
<proteinExistence type="predicted"/>
<accession>A0A396IQL7</accession>
<name>A0A396IQL7_MEDTR</name>
<dbReference type="EMBL" id="PSQE01000003">
    <property type="protein sequence ID" value="RHN67011.1"/>
    <property type="molecule type" value="Genomic_DNA"/>
</dbReference>
<organism evidence="1">
    <name type="scientific">Medicago truncatula</name>
    <name type="common">Barrel medic</name>
    <name type="synonym">Medicago tribuloides</name>
    <dbReference type="NCBI Taxonomy" id="3880"/>
    <lineage>
        <taxon>Eukaryota</taxon>
        <taxon>Viridiplantae</taxon>
        <taxon>Streptophyta</taxon>
        <taxon>Embryophyta</taxon>
        <taxon>Tracheophyta</taxon>
        <taxon>Spermatophyta</taxon>
        <taxon>Magnoliopsida</taxon>
        <taxon>eudicotyledons</taxon>
        <taxon>Gunneridae</taxon>
        <taxon>Pentapetalae</taxon>
        <taxon>rosids</taxon>
        <taxon>fabids</taxon>
        <taxon>Fabales</taxon>
        <taxon>Fabaceae</taxon>
        <taxon>Papilionoideae</taxon>
        <taxon>50 kb inversion clade</taxon>
        <taxon>NPAAA clade</taxon>
        <taxon>Hologalegina</taxon>
        <taxon>IRL clade</taxon>
        <taxon>Trifolieae</taxon>
        <taxon>Medicago</taxon>
    </lineage>
</organism>
<reference evidence="1" key="1">
    <citation type="journal article" date="2018" name="Nat. Plants">
        <title>Whole-genome landscape of Medicago truncatula symbiotic genes.</title>
        <authorList>
            <person name="Pecrix Y."/>
            <person name="Gamas P."/>
            <person name="Carrere S."/>
        </authorList>
    </citation>
    <scope>NUCLEOTIDE SEQUENCE</scope>
    <source>
        <tissue evidence="1">Leaves</tissue>
    </source>
</reference>
<protein>
    <submittedName>
        <fullName evidence="1">Uncharacterized protein</fullName>
    </submittedName>
</protein>
<sequence length="83" mass="9698">MHENVKYSKFRFQGLEFRDELEFMYGNAMATSQHQWTSTLSVPFEFNGKNTTTNVPQEIIDSDDSEFDIGDQFIPLENTKPKK</sequence>
<evidence type="ECO:0000313" key="1">
    <source>
        <dbReference type="EMBL" id="RHN67011.1"/>
    </source>
</evidence>